<protein>
    <recommendedName>
        <fullName evidence="10">Protein ARV</fullName>
    </recommendedName>
</protein>
<reference evidence="11" key="2">
    <citation type="journal article" date="2023" name="BMC Genomics">
        <title>Pest status, molecular evolution, and epigenetic factors derived from the genome assembly of Frankliniella fusca, a thysanopteran phytovirus vector.</title>
        <authorList>
            <person name="Catto M.A."/>
            <person name="Labadie P.E."/>
            <person name="Jacobson A.L."/>
            <person name="Kennedy G.G."/>
            <person name="Srinivasan R."/>
            <person name="Hunt B.G."/>
        </authorList>
    </citation>
    <scope>NUCLEOTIDE SEQUENCE</scope>
    <source>
        <strain evidence="11">PL_HMW_Pooled</strain>
    </source>
</reference>
<comment type="similarity">
    <text evidence="2 10">Belongs to the ARV1 family.</text>
</comment>
<keyword evidence="6 10" id="KW-1133">Transmembrane helix</keyword>
<dbReference type="GO" id="GO:0016125">
    <property type="term" value="P:sterol metabolic process"/>
    <property type="evidence" value="ECO:0007669"/>
    <property type="project" value="UniProtKB-UniRule"/>
</dbReference>
<feature type="transmembrane region" description="Helical" evidence="10">
    <location>
        <begin position="245"/>
        <end position="263"/>
    </location>
</feature>
<accession>A0AAE1GZC2</accession>
<dbReference type="InterPro" id="IPR007290">
    <property type="entry name" value="Arv1"/>
</dbReference>
<dbReference type="GO" id="GO:0006665">
    <property type="term" value="P:sphingolipid metabolic process"/>
    <property type="evidence" value="ECO:0007669"/>
    <property type="project" value="TreeGrafter"/>
</dbReference>
<keyword evidence="8 10" id="KW-0443">Lipid metabolism</keyword>
<comment type="function">
    <text evidence="10">Mediator of sterol homeostasis involved in sterol uptake, trafficking and distribution into membranes.</text>
</comment>
<evidence type="ECO:0000256" key="6">
    <source>
        <dbReference type="ARBA" id="ARBA00022989"/>
    </source>
</evidence>
<keyword evidence="3 10" id="KW-0813">Transport</keyword>
<keyword evidence="4 10" id="KW-0812">Transmembrane</keyword>
<evidence type="ECO:0000256" key="3">
    <source>
        <dbReference type="ARBA" id="ARBA00022448"/>
    </source>
</evidence>
<dbReference type="GO" id="GO:0032366">
    <property type="term" value="P:intracellular sterol transport"/>
    <property type="evidence" value="ECO:0007669"/>
    <property type="project" value="UniProtKB-UniRule"/>
</dbReference>
<evidence type="ECO:0000256" key="10">
    <source>
        <dbReference type="RuleBase" id="RU368065"/>
    </source>
</evidence>
<keyword evidence="9 10" id="KW-0472">Membrane</keyword>
<evidence type="ECO:0000256" key="2">
    <source>
        <dbReference type="ARBA" id="ARBA00009187"/>
    </source>
</evidence>
<evidence type="ECO:0000256" key="4">
    <source>
        <dbReference type="ARBA" id="ARBA00022692"/>
    </source>
</evidence>
<proteinExistence type="inferred from homology"/>
<dbReference type="GO" id="GO:0005794">
    <property type="term" value="C:Golgi apparatus"/>
    <property type="evidence" value="ECO:0007669"/>
    <property type="project" value="TreeGrafter"/>
</dbReference>
<organism evidence="11 12">
    <name type="scientific">Frankliniella fusca</name>
    <dbReference type="NCBI Taxonomy" id="407009"/>
    <lineage>
        <taxon>Eukaryota</taxon>
        <taxon>Metazoa</taxon>
        <taxon>Ecdysozoa</taxon>
        <taxon>Arthropoda</taxon>
        <taxon>Hexapoda</taxon>
        <taxon>Insecta</taxon>
        <taxon>Pterygota</taxon>
        <taxon>Neoptera</taxon>
        <taxon>Paraneoptera</taxon>
        <taxon>Thysanoptera</taxon>
        <taxon>Terebrantia</taxon>
        <taxon>Thripoidea</taxon>
        <taxon>Thripidae</taxon>
        <taxon>Frankliniella</taxon>
    </lineage>
</organism>
<dbReference type="GO" id="GO:0032541">
    <property type="term" value="C:cortical endoplasmic reticulum"/>
    <property type="evidence" value="ECO:0007669"/>
    <property type="project" value="TreeGrafter"/>
</dbReference>
<dbReference type="Pfam" id="PF04161">
    <property type="entry name" value="Arv1"/>
    <property type="match status" value="1"/>
</dbReference>
<dbReference type="PANTHER" id="PTHR14467">
    <property type="entry name" value="ARV1"/>
    <property type="match status" value="1"/>
</dbReference>
<keyword evidence="5 10" id="KW-0256">Endoplasmic reticulum</keyword>
<evidence type="ECO:0000256" key="1">
    <source>
        <dbReference type="ARBA" id="ARBA00004477"/>
    </source>
</evidence>
<dbReference type="GO" id="GO:0097036">
    <property type="term" value="P:regulation of plasma membrane sterol distribution"/>
    <property type="evidence" value="ECO:0007669"/>
    <property type="project" value="UniProtKB-UniRule"/>
</dbReference>
<comment type="subcellular location">
    <subcellularLocation>
        <location evidence="1 10">Endoplasmic reticulum membrane</location>
        <topology evidence="1 10">Multi-pass membrane protein</topology>
    </subcellularLocation>
</comment>
<evidence type="ECO:0000313" key="11">
    <source>
        <dbReference type="EMBL" id="KAK3912116.1"/>
    </source>
</evidence>
<evidence type="ECO:0000256" key="9">
    <source>
        <dbReference type="ARBA" id="ARBA00023136"/>
    </source>
</evidence>
<dbReference type="AlphaFoldDB" id="A0AAE1GZC2"/>
<evidence type="ECO:0000256" key="7">
    <source>
        <dbReference type="ARBA" id="ARBA00023055"/>
    </source>
</evidence>
<gene>
    <name evidence="11" type="ORF">KUF71_021686</name>
</gene>
<evidence type="ECO:0000313" key="12">
    <source>
        <dbReference type="Proteomes" id="UP001219518"/>
    </source>
</evidence>
<name>A0AAE1GZC2_9NEOP</name>
<dbReference type="PANTHER" id="PTHR14467:SF0">
    <property type="entry name" value="PROTEIN ARV1"/>
    <property type="match status" value="1"/>
</dbReference>
<keyword evidence="7 10" id="KW-0445">Lipid transport</keyword>
<keyword evidence="12" id="KW-1185">Reference proteome</keyword>
<sequence length="295" mass="31691">MLPNAGVCWNMNVLQAQPQNLKTMSEKCSRACDVLRAGGAMEAPSPSPARCVHCGGRVPRLYRRYSPTVLKMVSCARCGRVADKYIEYDPVLVLLDLVLLNREAIRHILYNTAFRSHWKLYVVMVLIEGYVAYCSTAPVVAAPAAAPADPWPAGGGGPQLDALELHAERLFYVICIESLLASLAFFAASALGCRLLGVSVPARRLAKALVLGSFAVFLWLPALVWRPQGDPAAWGSRRWVDAAFIDGYTFLGLVQTVSVLCAAPRARAAVVAVLGLGAKAAARSLLRALDCEGPA</sequence>
<dbReference type="Proteomes" id="UP001219518">
    <property type="component" value="Unassembled WGS sequence"/>
</dbReference>
<comment type="caution">
    <text evidence="11">The sequence shown here is derived from an EMBL/GenBank/DDBJ whole genome shotgun (WGS) entry which is preliminary data.</text>
</comment>
<feature type="transmembrane region" description="Helical" evidence="10">
    <location>
        <begin position="205"/>
        <end position="225"/>
    </location>
</feature>
<evidence type="ECO:0000256" key="5">
    <source>
        <dbReference type="ARBA" id="ARBA00022824"/>
    </source>
</evidence>
<feature type="transmembrane region" description="Helical" evidence="10">
    <location>
        <begin position="170"/>
        <end position="193"/>
    </location>
</feature>
<evidence type="ECO:0000256" key="8">
    <source>
        <dbReference type="ARBA" id="ARBA00023098"/>
    </source>
</evidence>
<dbReference type="EMBL" id="JAHWGI010000289">
    <property type="protein sequence ID" value="KAK3912116.1"/>
    <property type="molecule type" value="Genomic_DNA"/>
</dbReference>
<feature type="transmembrane region" description="Helical" evidence="10">
    <location>
        <begin position="120"/>
        <end position="141"/>
    </location>
</feature>
<reference evidence="11" key="1">
    <citation type="submission" date="2021-07" db="EMBL/GenBank/DDBJ databases">
        <authorList>
            <person name="Catto M.A."/>
            <person name="Jacobson A."/>
            <person name="Kennedy G."/>
            <person name="Labadie P."/>
            <person name="Hunt B.G."/>
            <person name="Srinivasan R."/>
        </authorList>
    </citation>
    <scope>NUCLEOTIDE SEQUENCE</scope>
    <source>
        <strain evidence="11">PL_HMW_Pooled</strain>
        <tissue evidence="11">Head</tissue>
    </source>
</reference>
<dbReference type="GO" id="GO:0005789">
    <property type="term" value="C:endoplasmic reticulum membrane"/>
    <property type="evidence" value="ECO:0007669"/>
    <property type="project" value="UniProtKB-SubCell"/>
</dbReference>